<evidence type="ECO:0000313" key="3">
    <source>
        <dbReference type="Proteomes" id="UP000466607"/>
    </source>
</evidence>
<proteinExistence type="predicted"/>
<keyword evidence="3" id="KW-1185">Reference proteome</keyword>
<feature type="region of interest" description="Disordered" evidence="1">
    <location>
        <begin position="1"/>
        <end position="24"/>
    </location>
</feature>
<dbReference type="EMBL" id="AP022586">
    <property type="protein sequence ID" value="BBY19380.1"/>
    <property type="molecule type" value="Genomic_DNA"/>
</dbReference>
<sequence>MLVSPSPAAAQPVSPDADSAGMPASDSVLDELREIAGHTPGLARRLAWDYLRELGGRARHDQLAELFARGEAPDGPYGAMEGLIVGRLFGIPEAQLANPLMKIDPTWRGKTFDIEAGTGFNRLSPLARYTLRAVAPLYRGMHRAGDEVVGFEFTHRIDTAAAAPFNRVRALDYSPARYRNPSLRTFPIKRTRDELVELLPGLYLGRALLTMPDGEVRLIAYFALREFSDEHRARS</sequence>
<evidence type="ECO:0000256" key="1">
    <source>
        <dbReference type="SAM" id="MobiDB-lite"/>
    </source>
</evidence>
<name>A0AAD1MVX8_9MYCO</name>
<evidence type="ECO:0000313" key="2">
    <source>
        <dbReference type="EMBL" id="BBY19380.1"/>
    </source>
</evidence>
<reference evidence="2 3" key="1">
    <citation type="journal article" date="2019" name="Emerg. Microbes Infect.">
        <title>Comprehensive subspecies identification of 175 nontuberculous mycobacteria species based on 7547 genomic profiles.</title>
        <authorList>
            <person name="Matsumoto Y."/>
            <person name="Kinjo T."/>
            <person name="Motooka D."/>
            <person name="Nabeya D."/>
            <person name="Jung N."/>
            <person name="Uechi K."/>
            <person name="Horii T."/>
            <person name="Iida T."/>
            <person name="Fujita J."/>
            <person name="Nakamura S."/>
        </authorList>
    </citation>
    <scope>NUCLEOTIDE SEQUENCE [LARGE SCALE GENOMIC DNA]</scope>
    <source>
        <strain evidence="2 3">JCM 17423</strain>
    </source>
</reference>
<dbReference type="AlphaFoldDB" id="A0AAD1MVX8"/>
<protein>
    <submittedName>
        <fullName evidence="2">Uncharacterized protein</fullName>
    </submittedName>
</protein>
<dbReference type="Proteomes" id="UP000466607">
    <property type="component" value="Chromosome"/>
</dbReference>
<organism evidence="2 3">
    <name type="scientific">Mycolicibacterium litorale</name>
    <dbReference type="NCBI Taxonomy" id="758802"/>
    <lineage>
        <taxon>Bacteria</taxon>
        <taxon>Bacillati</taxon>
        <taxon>Actinomycetota</taxon>
        <taxon>Actinomycetes</taxon>
        <taxon>Mycobacteriales</taxon>
        <taxon>Mycobacteriaceae</taxon>
        <taxon>Mycolicibacterium</taxon>
    </lineage>
</organism>
<gene>
    <name evidence="2" type="ORF">MLIT_49720</name>
</gene>
<accession>A0AAD1MVX8</accession>
<feature type="compositionally biased region" description="Low complexity" evidence="1">
    <location>
        <begin position="1"/>
        <end position="20"/>
    </location>
</feature>